<proteinExistence type="inferred from homology"/>
<evidence type="ECO:0000256" key="2">
    <source>
        <dbReference type="ARBA" id="ARBA00009870"/>
    </source>
</evidence>
<keyword evidence="4" id="KW-0159">Chromosome partition</keyword>
<dbReference type="GO" id="GO:1990414">
    <property type="term" value="P:replication-born double-strand break repair via sister chromatid exchange"/>
    <property type="evidence" value="ECO:0007669"/>
    <property type="project" value="TreeGrafter"/>
</dbReference>
<dbReference type="SUPFAM" id="SSF46785">
    <property type="entry name" value="Winged helix' DNA-binding domain"/>
    <property type="match status" value="1"/>
</dbReference>
<gene>
    <name evidence="11" type="ORF">RND81_04G232500</name>
</gene>
<comment type="subunit">
    <text evidence="6">Component of the cohesin complex.</text>
</comment>
<sequence>MFYSQFILAKKGPLGTIWIAAHLERKLRKNQVADTDIGVSVDSILCPDVPIALRLSSHLLLGVVRIYSRKVNYLFDDCSEALLKVKQAFRSTAVDLPPEQSKAPYHSITLPETFDLDDFELPDNEIFQGNDRHVSTREQITLQDTMEGVAFPTSQFGLDERFGDGDASQIGLDLDEDLFMEKGDAAGTSGNVNNTDADLPAKEATSLKDDEHSDMVSDLPLPSSTNYFSIQKVKRNVLNILLLYIQAPSTPGLMEEPDLPSAQEALVSDDHMDEDQHIPEMATKEVSGTASSQVEPACMHSLEINSNGDCHSLDEQENEQVKSERSILPNEAAEATSPGNAQPLESVEHIGAVNGVDSSGNKLDHILLQNEGIAASDSQFIRELCEYDEADLNTAGKVTFTEVHDQYTCADGEEADRDGSDLPGTAIRSENNNSLDAQEFISFEESETVLENKGYQCPKSDQPCQNLETWETSENTEVEKSLDLKTPVLKPCNSHSHNICGVENMPDCSKVAEDDGLFSLGLSSKQDAAEILTDVHDLTMSNVKEYQIAHEGADAITSNLDGPLGGDHLEKENNYKASDFSAPEKLLSMPDLPAGQSDNVFVECTPGIGVVGGDSNCIEVVAGDGDASFENLLSGKKRSYTESTLTVQSLNSAASSGAAQSKQPAELIPDDDDLLSSILGGRSTAFKLKPTPPVADSLPAKRQRSSVRPSAQKRKVLVDDSMVLHGDMIREQLTNTEDIRRVRKKAPCTRLEIWVLQKQFLEDEVFGESVFTGLLPEFRCLHSQTHDLSGIRIVQGDGSKGTNETGTSSMLMHAQGVATETPVSSAAGANDKEEREDNLDALQKELETFDNEVAKQMSKQVPGEKADVEYIDQAGCEGNEPVAPTAELTSSMTPVPEVTCNLTDNTTVDAPHVYETNVAVVSAGIDASCPFVNEANDAVVSAEIDASCPSVNVDNRVEFSMEVDCTMEVAKESGRQNQEVVDVNVDDKSDDKTLLEKREGDITADATAVMEDVQGTCSSPVFDIPVVDSVELEGKVSPTSDRIMEECQFGEPRFQNEEEIIASDLRQDENCPASNNFFEEDVKLDPSPVAETDLSFRDAELNEMENMQCLETDPTLLPDSTIIPTEFTNPTDHSDFGMEAFEHDTDFLNVDDDDVAEDYEDDTPNPEEKRMLDNSGWSSRTRAVANYLQVLFVKETHQAQKIIPLESLLAGKTRKEASRMFFETLVLKTKDYIRTEQEGSFGDIKIKPTGKLMKSEF</sequence>
<evidence type="ECO:0000259" key="10">
    <source>
        <dbReference type="Pfam" id="PF04825"/>
    </source>
</evidence>
<keyword evidence="7" id="KW-0175">Coiled coil</keyword>
<evidence type="ECO:0000259" key="9">
    <source>
        <dbReference type="Pfam" id="PF04824"/>
    </source>
</evidence>
<dbReference type="InterPro" id="IPR036390">
    <property type="entry name" value="WH_DNA-bd_sf"/>
</dbReference>
<dbReference type="GO" id="GO:0007059">
    <property type="term" value="P:chromosome segregation"/>
    <property type="evidence" value="ECO:0007669"/>
    <property type="project" value="UniProtKB-KW"/>
</dbReference>
<comment type="caution">
    <text evidence="11">The sequence shown here is derived from an EMBL/GenBank/DDBJ whole genome shotgun (WGS) entry which is preliminary data.</text>
</comment>
<reference evidence="11" key="1">
    <citation type="submission" date="2024-03" db="EMBL/GenBank/DDBJ databases">
        <title>WGS assembly of Saponaria officinalis var. Norfolk2.</title>
        <authorList>
            <person name="Jenkins J."/>
            <person name="Shu S."/>
            <person name="Grimwood J."/>
            <person name="Barry K."/>
            <person name="Goodstein D."/>
            <person name="Schmutz J."/>
            <person name="Leebens-Mack J."/>
            <person name="Osbourn A."/>
        </authorList>
    </citation>
    <scope>NUCLEOTIDE SEQUENCE [LARGE SCALE GENOMIC DNA]</scope>
    <source>
        <strain evidence="11">JIC</strain>
    </source>
</reference>
<evidence type="ECO:0000256" key="7">
    <source>
        <dbReference type="SAM" id="Coils"/>
    </source>
</evidence>
<dbReference type="InterPro" id="IPR039781">
    <property type="entry name" value="Rad21/Rec8-like"/>
</dbReference>
<evidence type="ECO:0000313" key="12">
    <source>
        <dbReference type="Proteomes" id="UP001443914"/>
    </source>
</evidence>
<organism evidence="11 12">
    <name type="scientific">Saponaria officinalis</name>
    <name type="common">Common soapwort</name>
    <name type="synonym">Lychnis saponaria</name>
    <dbReference type="NCBI Taxonomy" id="3572"/>
    <lineage>
        <taxon>Eukaryota</taxon>
        <taxon>Viridiplantae</taxon>
        <taxon>Streptophyta</taxon>
        <taxon>Embryophyta</taxon>
        <taxon>Tracheophyta</taxon>
        <taxon>Spermatophyta</taxon>
        <taxon>Magnoliopsida</taxon>
        <taxon>eudicotyledons</taxon>
        <taxon>Gunneridae</taxon>
        <taxon>Pentapetalae</taxon>
        <taxon>Caryophyllales</taxon>
        <taxon>Caryophyllaceae</taxon>
        <taxon>Caryophylleae</taxon>
        <taxon>Saponaria</taxon>
    </lineage>
</organism>
<evidence type="ECO:0000256" key="3">
    <source>
        <dbReference type="ARBA" id="ARBA00022776"/>
    </source>
</evidence>
<feature type="domain" description="Rad21/Rec8-like protein N-terminal" evidence="10">
    <location>
        <begin position="1"/>
        <end position="102"/>
    </location>
</feature>
<name>A0AAW1LP22_SAPOF</name>
<dbReference type="Pfam" id="PF04824">
    <property type="entry name" value="Rad21_Rec8"/>
    <property type="match status" value="1"/>
</dbReference>
<dbReference type="PANTHER" id="PTHR12585:SF69">
    <property type="entry name" value="FI11703P"/>
    <property type="match status" value="1"/>
</dbReference>
<evidence type="ECO:0000256" key="8">
    <source>
        <dbReference type="SAM" id="MobiDB-lite"/>
    </source>
</evidence>
<dbReference type="Pfam" id="PF04825">
    <property type="entry name" value="Rad21_Rec8_N"/>
    <property type="match status" value="1"/>
</dbReference>
<evidence type="ECO:0008006" key="13">
    <source>
        <dbReference type="Google" id="ProtNLM"/>
    </source>
</evidence>
<keyword evidence="12" id="KW-1185">Reference proteome</keyword>
<feature type="compositionally biased region" description="Basic residues" evidence="8">
    <location>
        <begin position="701"/>
        <end position="712"/>
    </location>
</feature>
<dbReference type="GO" id="GO:0007062">
    <property type="term" value="P:sister chromatid cohesion"/>
    <property type="evidence" value="ECO:0007669"/>
    <property type="project" value="InterPro"/>
</dbReference>
<evidence type="ECO:0000256" key="1">
    <source>
        <dbReference type="ARBA" id="ARBA00004123"/>
    </source>
</evidence>
<keyword evidence="5" id="KW-0539">Nucleus</keyword>
<feature type="domain" description="Rad21/Rec8-like protein C-terminal eukaryotic" evidence="9">
    <location>
        <begin position="1205"/>
        <end position="1249"/>
    </location>
</feature>
<dbReference type="AlphaFoldDB" id="A0AAW1LP22"/>
<protein>
    <recommendedName>
        <fullName evidence="13">Sister chromatid cohesion 1 protein 4-like</fullName>
    </recommendedName>
</protein>
<feature type="region of interest" description="Disordered" evidence="8">
    <location>
        <begin position="686"/>
        <end position="712"/>
    </location>
</feature>
<comment type="similarity">
    <text evidence="2">Belongs to the rad21 family.</text>
</comment>
<keyword evidence="3" id="KW-0132">Cell division</keyword>
<evidence type="ECO:0000256" key="4">
    <source>
        <dbReference type="ARBA" id="ARBA00022829"/>
    </source>
</evidence>
<evidence type="ECO:0000313" key="11">
    <source>
        <dbReference type="EMBL" id="KAK9735847.1"/>
    </source>
</evidence>
<dbReference type="GO" id="GO:0008278">
    <property type="term" value="C:cohesin complex"/>
    <property type="evidence" value="ECO:0007669"/>
    <property type="project" value="InterPro"/>
</dbReference>
<dbReference type="EMBL" id="JBDFQZ010000004">
    <property type="protein sequence ID" value="KAK9735847.1"/>
    <property type="molecule type" value="Genomic_DNA"/>
</dbReference>
<evidence type="ECO:0000256" key="5">
    <source>
        <dbReference type="ARBA" id="ARBA00023242"/>
    </source>
</evidence>
<dbReference type="GO" id="GO:0003682">
    <property type="term" value="F:chromatin binding"/>
    <property type="evidence" value="ECO:0007669"/>
    <property type="project" value="TreeGrafter"/>
</dbReference>
<dbReference type="CDD" id="cd21793">
    <property type="entry name" value="Rad21_Rec8_M_AtSYN1-like"/>
    <property type="match status" value="1"/>
</dbReference>
<keyword evidence="3" id="KW-0131">Cell cycle</keyword>
<dbReference type="GO" id="GO:0005634">
    <property type="term" value="C:nucleus"/>
    <property type="evidence" value="ECO:0007669"/>
    <property type="project" value="UniProtKB-SubCell"/>
</dbReference>
<dbReference type="Proteomes" id="UP001443914">
    <property type="component" value="Unassembled WGS sequence"/>
</dbReference>
<feature type="compositionally biased region" description="Basic and acidic residues" evidence="8">
    <location>
        <begin position="311"/>
        <end position="325"/>
    </location>
</feature>
<feature type="region of interest" description="Disordered" evidence="8">
    <location>
        <begin position="411"/>
        <end position="431"/>
    </location>
</feature>
<feature type="region of interest" description="Disordered" evidence="8">
    <location>
        <begin position="303"/>
        <end position="342"/>
    </location>
</feature>
<keyword evidence="3" id="KW-0498">Mitosis</keyword>
<feature type="coiled-coil region" evidence="7">
    <location>
        <begin position="832"/>
        <end position="859"/>
    </location>
</feature>
<dbReference type="PANTHER" id="PTHR12585">
    <property type="entry name" value="SCC1 / RAD21 FAMILY MEMBER"/>
    <property type="match status" value="1"/>
</dbReference>
<dbReference type="InterPro" id="IPR006909">
    <property type="entry name" value="Rad21/Rec8_C_eu"/>
</dbReference>
<accession>A0AAW1LP22</accession>
<dbReference type="InterPro" id="IPR023093">
    <property type="entry name" value="ScpA-like_C"/>
</dbReference>
<evidence type="ECO:0000256" key="6">
    <source>
        <dbReference type="ARBA" id="ARBA00064543"/>
    </source>
</evidence>
<dbReference type="Gene3D" id="1.10.10.580">
    <property type="entry name" value="Structural maintenance of chromosome 1. Chain E"/>
    <property type="match status" value="1"/>
</dbReference>
<dbReference type="FunFam" id="1.10.10.580:FF:000002">
    <property type="entry name" value="Sister chromatid cohesion 1 protein 4"/>
    <property type="match status" value="1"/>
</dbReference>
<comment type="subcellular location">
    <subcellularLocation>
        <location evidence="1">Nucleus</location>
    </subcellularLocation>
</comment>
<dbReference type="InterPro" id="IPR006910">
    <property type="entry name" value="Rad21_Rec8_N"/>
</dbReference>